<dbReference type="Pfam" id="PF07690">
    <property type="entry name" value="MFS_1"/>
    <property type="match status" value="1"/>
</dbReference>
<dbReference type="PROSITE" id="PS50850">
    <property type="entry name" value="MFS"/>
    <property type="match status" value="1"/>
</dbReference>
<feature type="transmembrane region" description="Helical" evidence="8">
    <location>
        <begin position="201"/>
        <end position="220"/>
    </location>
</feature>
<evidence type="ECO:0000256" key="7">
    <source>
        <dbReference type="SAM" id="MobiDB-lite"/>
    </source>
</evidence>
<comment type="caution">
    <text evidence="10">The sequence shown here is derived from an EMBL/GenBank/DDBJ whole genome shotgun (WGS) entry which is preliminary data.</text>
</comment>
<dbReference type="InterPro" id="IPR011701">
    <property type="entry name" value="MFS"/>
</dbReference>
<dbReference type="PANTHER" id="PTHR23517:SF3">
    <property type="entry name" value="INTEGRAL MEMBRANE TRANSPORT PROTEIN"/>
    <property type="match status" value="1"/>
</dbReference>
<keyword evidence="4 8" id="KW-0812">Transmembrane</keyword>
<feature type="transmembrane region" description="Helical" evidence="8">
    <location>
        <begin position="112"/>
        <end position="130"/>
    </location>
</feature>
<dbReference type="PANTHER" id="PTHR23517">
    <property type="entry name" value="RESISTANCE PROTEIN MDTM, PUTATIVE-RELATED-RELATED"/>
    <property type="match status" value="1"/>
</dbReference>
<evidence type="ECO:0000256" key="6">
    <source>
        <dbReference type="ARBA" id="ARBA00023136"/>
    </source>
</evidence>
<dbReference type="EMBL" id="VFOQ01000001">
    <property type="protein sequence ID" value="TQL58902.1"/>
    <property type="molecule type" value="Genomic_DNA"/>
</dbReference>
<evidence type="ECO:0000256" key="5">
    <source>
        <dbReference type="ARBA" id="ARBA00022989"/>
    </source>
</evidence>
<feature type="transmembrane region" description="Helical" evidence="8">
    <location>
        <begin position="172"/>
        <end position="195"/>
    </location>
</feature>
<dbReference type="GO" id="GO:0022857">
    <property type="term" value="F:transmembrane transporter activity"/>
    <property type="evidence" value="ECO:0007669"/>
    <property type="project" value="InterPro"/>
</dbReference>
<organism evidence="10 11">
    <name type="scientific">Oryzihumus leptocrescens</name>
    <dbReference type="NCBI Taxonomy" id="297536"/>
    <lineage>
        <taxon>Bacteria</taxon>
        <taxon>Bacillati</taxon>
        <taxon>Actinomycetota</taxon>
        <taxon>Actinomycetes</taxon>
        <taxon>Micrococcales</taxon>
        <taxon>Intrasporangiaceae</taxon>
        <taxon>Oryzihumus</taxon>
    </lineage>
</organism>
<dbReference type="SUPFAM" id="SSF103473">
    <property type="entry name" value="MFS general substrate transporter"/>
    <property type="match status" value="1"/>
</dbReference>
<dbReference type="AlphaFoldDB" id="A0A542ZEY4"/>
<gene>
    <name evidence="10" type="ORF">FB474_0241</name>
</gene>
<feature type="transmembrane region" description="Helical" evidence="8">
    <location>
        <begin position="250"/>
        <end position="275"/>
    </location>
</feature>
<dbReference type="InterPro" id="IPR050171">
    <property type="entry name" value="MFS_Transporters"/>
</dbReference>
<feature type="transmembrane region" description="Helical" evidence="8">
    <location>
        <begin position="281"/>
        <end position="305"/>
    </location>
</feature>
<comment type="subcellular location">
    <subcellularLocation>
        <location evidence="1">Cell membrane</location>
        <topology evidence="1">Multi-pass membrane protein</topology>
    </subcellularLocation>
</comment>
<feature type="transmembrane region" description="Helical" evidence="8">
    <location>
        <begin position="341"/>
        <end position="363"/>
    </location>
</feature>
<keyword evidence="5 8" id="KW-1133">Transmembrane helix</keyword>
<feature type="region of interest" description="Disordered" evidence="7">
    <location>
        <begin position="449"/>
        <end position="483"/>
    </location>
</feature>
<dbReference type="InterPro" id="IPR020846">
    <property type="entry name" value="MFS_dom"/>
</dbReference>
<sequence length="483" mass="51623">MPAPGRSPHNRQNAVNWRDTSQLDPENLRVTLDAVLRQARPPSPLAGRLSVQSLLFALGEGTFMTGSAVFFTQIVGLSAAQVGLGLTFAGIAAFLAALPMGKLVDRFGPKKMWAVSAAGQAAMFALWPFITDFKGYVAMAVGMEVIGALGGAAHGAYTIDVLPPDERVKSRAYMYSALNVGFTLGSLMGGIALAFHSNDVLHALPWFTAVVFLVNAAAVTRLPRASHDDRTPEERKVKVPGPGPLRNPGWLLTTFFVGVFWTNQVLLNVVIPLWLVEQTDAPRVLLAFLFGTNTVMCIFLPMAAARGVHNESTALRAIRVSSTFFVISCLITLATHDTVGWVTIALVWLGHVTVTGAELYLSAASWTFEAELMDPRQRGSYQGAAGLSGTLGKVWAPAVYTFLAMNWGAAGWLLIAGIIVVATVAVHPSTRLARRFLEQHVPADVLADARASSPEPEDGIAVGPPSLITADEPVPDPTPDPIR</sequence>
<evidence type="ECO:0000313" key="11">
    <source>
        <dbReference type="Proteomes" id="UP000319514"/>
    </source>
</evidence>
<evidence type="ECO:0000256" key="3">
    <source>
        <dbReference type="ARBA" id="ARBA00022475"/>
    </source>
</evidence>
<feature type="transmembrane region" description="Helical" evidence="8">
    <location>
        <begin position="82"/>
        <end position="100"/>
    </location>
</feature>
<proteinExistence type="predicted"/>
<feature type="transmembrane region" description="Helical" evidence="8">
    <location>
        <begin position="409"/>
        <end position="426"/>
    </location>
</feature>
<keyword evidence="3" id="KW-1003">Cell membrane</keyword>
<evidence type="ECO:0000313" key="10">
    <source>
        <dbReference type="EMBL" id="TQL58902.1"/>
    </source>
</evidence>
<feature type="domain" description="Major facilitator superfamily (MFS) profile" evidence="9">
    <location>
        <begin position="45"/>
        <end position="434"/>
    </location>
</feature>
<evidence type="ECO:0000256" key="8">
    <source>
        <dbReference type="SAM" id="Phobius"/>
    </source>
</evidence>
<evidence type="ECO:0000256" key="4">
    <source>
        <dbReference type="ARBA" id="ARBA00022692"/>
    </source>
</evidence>
<evidence type="ECO:0000256" key="2">
    <source>
        <dbReference type="ARBA" id="ARBA00022448"/>
    </source>
</evidence>
<name>A0A542ZEY4_9MICO</name>
<feature type="transmembrane region" description="Helical" evidence="8">
    <location>
        <begin position="136"/>
        <end position="160"/>
    </location>
</feature>
<dbReference type="GO" id="GO:0005886">
    <property type="term" value="C:plasma membrane"/>
    <property type="evidence" value="ECO:0007669"/>
    <property type="project" value="UniProtKB-SubCell"/>
</dbReference>
<reference evidence="10 11" key="1">
    <citation type="submission" date="2019-06" db="EMBL/GenBank/DDBJ databases">
        <title>Sequencing the genomes of 1000 actinobacteria strains.</title>
        <authorList>
            <person name="Klenk H.-P."/>
        </authorList>
    </citation>
    <scope>NUCLEOTIDE SEQUENCE [LARGE SCALE GENOMIC DNA]</scope>
    <source>
        <strain evidence="10 11">DSM 18082</strain>
    </source>
</reference>
<accession>A0A542ZEY4</accession>
<keyword evidence="2" id="KW-0813">Transport</keyword>
<dbReference type="Gene3D" id="1.20.1250.20">
    <property type="entry name" value="MFS general substrate transporter like domains"/>
    <property type="match status" value="1"/>
</dbReference>
<evidence type="ECO:0000256" key="1">
    <source>
        <dbReference type="ARBA" id="ARBA00004651"/>
    </source>
</evidence>
<keyword evidence="11" id="KW-1185">Reference proteome</keyword>
<dbReference type="Proteomes" id="UP000319514">
    <property type="component" value="Unassembled WGS sequence"/>
</dbReference>
<evidence type="ECO:0000259" key="9">
    <source>
        <dbReference type="PROSITE" id="PS50850"/>
    </source>
</evidence>
<dbReference type="InterPro" id="IPR036259">
    <property type="entry name" value="MFS_trans_sf"/>
</dbReference>
<keyword evidence="6 8" id="KW-0472">Membrane</keyword>
<protein>
    <submittedName>
        <fullName evidence="10">MFS transporter</fullName>
    </submittedName>
</protein>
<feature type="transmembrane region" description="Helical" evidence="8">
    <location>
        <begin position="317"/>
        <end position="335"/>
    </location>
</feature>